<dbReference type="EMBL" id="JAUIZM010000004">
    <property type="protein sequence ID" value="KAK1391158.1"/>
    <property type="molecule type" value="Genomic_DNA"/>
</dbReference>
<protein>
    <submittedName>
        <fullName evidence="1">Uncharacterized protein</fullName>
    </submittedName>
</protein>
<proteinExistence type="predicted"/>
<name>A0AAD8N198_9APIA</name>
<reference evidence="1" key="1">
    <citation type="submission" date="2023-02" db="EMBL/GenBank/DDBJ databases">
        <title>Genome of toxic invasive species Heracleum sosnowskyi carries increased number of genes despite the absence of recent whole-genome duplications.</title>
        <authorList>
            <person name="Schelkunov M."/>
            <person name="Shtratnikova V."/>
            <person name="Makarenko M."/>
            <person name="Klepikova A."/>
            <person name="Omelchenko D."/>
            <person name="Novikova G."/>
            <person name="Obukhova E."/>
            <person name="Bogdanov V."/>
            <person name="Penin A."/>
            <person name="Logacheva M."/>
        </authorList>
    </citation>
    <scope>NUCLEOTIDE SEQUENCE</scope>
    <source>
        <strain evidence="1">Hsosn_3</strain>
        <tissue evidence="1">Leaf</tissue>
    </source>
</reference>
<organism evidence="1 2">
    <name type="scientific">Heracleum sosnowskyi</name>
    <dbReference type="NCBI Taxonomy" id="360622"/>
    <lineage>
        <taxon>Eukaryota</taxon>
        <taxon>Viridiplantae</taxon>
        <taxon>Streptophyta</taxon>
        <taxon>Embryophyta</taxon>
        <taxon>Tracheophyta</taxon>
        <taxon>Spermatophyta</taxon>
        <taxon>Magnoliopsida</taxon>
        <taxon>eudicotyledons</taxon>
        <taxon>Gunneridae</taxon>
        <taxon>Pentapetalae</taxon>
        <taxon>asterids</taxon>
        <taxon>campanulids</taxon>
        <taxon>Apiales</taxon>
        <taxon>Apiaceae</taxon>
        <taxon>Apioideae</taxon>
        <taxon>apioid superclade</taxon>
        <taxon>Tordylieae</taxon>
        <taxon>Tordyliinae</taxon>
        <taxon>Heracleum</taxon>
    </lineage>
</organism>
<dbReference type="AlphaFoldDB" id="A0AAD8N198"/>
<gene>
    <name evidence="1" type="ORF">POM88_019336</name>
</gene>
<dbReference type="Proteomes" id="UP001237642">
    <property type="component" value="Unassembled WGS sequence"/>
</dbReference>
<sequence>MVTCLDNMMMRQGPSNLKTAYLVVNGTLIETKLSIYRKTGDEAPEKLKETSILEILAGGGKVHVVRCEGDLTVKVKLHSLKIKDKLQASSNLSPQYLACSVQKDDCSLASLTKRRAFTRYVDSQMIVSILKLEFYFNRPTLVALIGFGLDPSTANGGPSVTDEDKNLNKESSENKLKIEEYGNTSVKGLLGYGKGLLGYGKGRVVFYLNMNVDSVIVYLNSEDGSEIAMFVQERSDLDLKVHPSSISIEGTLGNLILGDLTLGSEHYWAWLCYIRNQGAEFLIQFEFHSYSAEDDDCEGYDYSLQCRLSAVRIVFLYRFVQEVSSTIPVVRSKYSFQI</sequence>
<accession>A0AAD8N198</accession>
<keyword evidence="2" id="KW-1185">Reference proteome</keyword>
<dbReference type="PANTHER" id="PTHR45523:SF2">
    <property type="entry name" value="OS02G0470600 PROTEIN"/>
    <property type="match status" value="1"/>
</dbReference>
<evidence type="ECO:0000313" key="1">
    <source>
        <dbReference type="EMBL" id="KAK1391158.1"/>
    </source>
</evidence>
<dbReference type="PANTHER" id="PTHR45523">
    <property type="entry name" value="TETRATRICOPEPTIDE REPEAT (TPR)-CONTAINING PROTEIN-RELATED"/>
    <property type="match status" value="1"/>
</dbReference>
<evidence type="ECO:0000313" key="2">
    <source>
        <dbReference type="Proteomes" id="UP001237642"/>
    </source>
</evidence>
<comment type="caution">
    <text evidence="1">The sequence shown here is derived from an EMBL/GenBank/DDBJ whole genome shotgun (WGS) entry which is preliminary data.</text>
</comment>
<reference evidence="1" key="2">
    <citation type="submission" date="2023-05" db="EMBL/GenBank/DDBJ databases">
        <authorList>
            <person name="Schelkunov M.I."/>
        </authorList>
    </citation>
    <scope>NUCLEOTIDE SEQUENCE</scope>
    <source>
        <strain evidence="1">Hsosn_3</strain>
        <tissue evidence="1">Leaf</tissue>
    </source>
</reference>